<comment type="cofactor">
    <cofactor evidence="1">
        <name>Zn(2+)</name>
        <dbReference type="ChEBI" id="CHEBI:29105"/>
    </cofactor>
</comment>
<dbReference type="Pfam" id="PF02633">
    <property type="entry name" value="Creatininase"/>
    <property type="match status" value="1"/>
</dbReference>
<dbReference type="SUPFAM" id="SSF102215">
    <property type="entry name" value="Creatininase"/>
    <property type="match status" value="1"/>
</dbReference>
<evidence type="ECO:0000313" key="6">
    <source>
        <dbReference type="Proteomes" id="UP001596099"/>
    </source>
</evidence>
<dbReference type="AlphaFoldDB" id="A0ABD5RKY0"/>
<accession>A0ABD5RKY0</accession>
<dbReference type="InterPro" id="IPR024087">
    <property type="entry name" value="Creatininase-like_sf"/>
</dbReference>
<dbReference type="PANTHER" id="PTHR35005">
    <property type="entry name" value="3-DEHYDRO-SCYLLO-INOSOSE HYDROLASE"/>
    <property type="match status" value="1"/>
</dbReference>
<organism evidence="5 6">
    <name type="scientific">Halomarina salina</name>
    <dbReference type="NCBI Taxonomy" id="1872699"/>
    <lineage>
        <taxon>Archaea</taxon>
        <taxon>Methanobacteriati</taxon>
        <taxon>Methanobacteriota</taxon>
        <taxon>Stenosarchaea group</taxon>
        <taxon>Halobacteria</taxon>
        <taxon>Halobacteriales</taxon>
        <taxon>Natronomonadaceae</taxon>
        <taxon>Halomarina</taxon>
    </lineage>
</organism>
<evidence type="ECO:0000256" key="4">
    <source>
        <dbReference type="ARBA" id="ARBA00022833"/>
    </source>
</evidence>
<dbReference type="InterPro" id="IPR003785">
    <property type="entry name" value="Creatininase/forma_Hydrolase"/>
</dbReference>
<proteinExistence type="predicted"/>
<evidence type="ECO:0000313" key="5">
    <source>
        <dbReference type="EMBL" id="MFC5971041.1"/>
    </source>
</evidence>
<evidence type="ECO:0000256" key="2">
    <source>
        <dbReference type="ARBA" id="ARBA00022723"/>
    </source>
</evidence>
<dbReference type="PANTHER" id="PTHR35005:SF1">
    <property type="entry name" value="2-AMINO-5-FORMYLAMINO-6-RIBOSYLAMINOPYRIMIDIN-4(3H)-ONE 5'-MONOPHOSPHATE DEFORMYLASE"/>
    <property type="match status" value="1"/>
</dbReference>
<dbReference type="GO" id="GO:0046872">
    <property type="term" value="F:metal ion binding"/>
    <property type="evidence" value="ECO:0007669"/>
    <property type="project" value="UniProtKB-KW"/>
</dbReference>
<comment type="caution">
    <text evidence="5">The sequence shown here is derived from an EMBL/GenBank/DDBJ whole genome shotgun (WGS) entry which is preliminary data.</text>
</comment>
<keyword evidence="2" id="KW-0479">Metal-binding</keyword>
<sequence>MDLAARTWTDLAECETRLALLPVGSTEQHGPHAPLGTDHLAAAAVAETAADAHDEEVVVAPTVPVGVSEEHRAFAGTLWVGEDTFRAYVGDVVESLAHHGFDHVVVVNGHGGNVAALREVCGRLTRDDVAYTLPFTWFDGVTSDLPMGHAGARETALLRHVVPDLVREERVEDAREEAADRWGEWVAGVNLAYDTDEFSPNGVVGDPDAGDAEAGEVLLDEAATALCELLAAMADR</sequence>
<reference evidence="5 6" key="1">
    <citation type="journal article" date="2019" name="Int. J. Syst. Evol. Microbiol.">
        <title>The Global Catalogue of Microorganisms (GCM) 10K type strain sequencing project: providing services to taxonomists for standard genome sequencing and annotation.</title>
        <authorList>
            <consortium name="The Broad Institute Genomics Platform"/>
            <consortium name="The Broad Institute Genome Sequencing Center for Infectious Disease"/>
            <person name="Wu L."/>
            <person name="Ma J."/>
        </authorList>
    </citation>
    <scope>NUCLEOTIDE SEQUENCE [LARGE SCALE GENOMIC DNA]</scope>
    <source>
        <strain evidence="5 6">CGMCC 1.12543</strain>
    </source>
</reference>
<keyword evidence="4" id="KW-0862">Zinc</keyword>
<evidence type="ECO:0000256" key="3">
    <source>
        <dbReference type="ARBA" id="ARBA00022801"/>
    </source>
</evidence>
<dbReference type="Proteomes" id="UP001596099">
    <property type="component" value="Unassembled WGS sequence"/>
</dbReference>
<keyword evidence="3" id="KW-0378">Hydrolase</keyword>
<name>A0ABD5RKY0_9EURY</name>
<dbReference type="EMBL" id="JBHSQH010000001">
    <property type="protein sequence ID" value="MFC5971041.1"/>
    <property type="molecule type" value="Genomic_DNA"/>
</dbReference>
<dbReference type="GO" id="GO:0016787">
    <property type="term" value="F:hydrolase activity"/>
    <property type="evidence" value="ECO:0007669"/>
    <property type="project" value="UniProtKB-KW"/>
</dbReference>
<dbReference type="Gene3D" id="3.40.50.10310">
    <property type="entry name" value="Creatininase"/>
    <property type="match status" value="1"/>
</dbReference>
<keyword evidence="6" id="KW-1185">Reference proteome</keyword>
<evidence type="ECO:0000256" key="1">
    <source>
        <dbReference type="ARBA" id="ARBA00001947"/>
    </source>
</evidence>
<dbReference type="RefSeq" id="WP_247413955.1">
    <property type="nucleotide sequence ID" value="NZ_JALLGW010000001.1"/>
</dbReference>
<protein>
    <submittedName>
        <fullName evidence="5">Creatininase family protein</fullName>
    </submittedName>
</protein>
<gene>
    <name evidence="5" type="ORF">ACFPYI_06810</name>
</gene>